<protein>
    <submittedName>
        <fullName evidence="2">Uncharacterized protein</fullName>
    </submittedName>
</protein>
<dbReference type="RefSeq" id="WP_016483334.1">
    <property type="nucleotide sequence ID" value="NC_021487.1"/>
</dbReference>
<feature type="transmembrane region" description="Helical" evidence="1">
    <location>
        <begin position="20"/>
        <end position="43"/>
    </location>
</feature>
<evidence type="ECO:0000313" key="2">
    <source>
        <dbReference type="EMBL" id="CCW35810.1"/>
    </source>
</evidence>
<evidence type="ECO:0000313" key="3">
    <source>
        <dbReference type="Proteomes" id="UP000014227"/>
    </source>
</evidence>
<keyword evidence="1" id="KW-0812">Transmembrane</keyword>
<accession>S0EWN3</accession>
<name>S0EWN3_CHTCT</name>
<dbReference type="KEGG" id="ccz:CCALI_02003"/>
<keyword evidence="3" id="KW-1185">Reference proteome</keyword>
<organism evidence="2 3">
    <name type="scientific">Chthonomonas calidirosea (strain DSM 23976 / ICMP 18418 / T49)</name>
    <dbReference type="NCBI Taxonomy" id="1303518"/>
    <lineage>
        <taxon>Bacteria</taxon>
        <taxon>Bacillati</taxon>
        <taxon>Armatimonadota</taxon>
        <taxon>Chthonomonadia</taxon>
        <taxon>Chthonomonadales</taxon>
        <taxon>Chthonomonadaceae</taxon>
        <taxon>Chthonomonas</taxon>
    </lineage>
</organism>
<dbReference type="STRING" id="454171.CP488_02086"/>
<keyword evidence="1" id="KW-1133">Transmembrane helix</keyword>
<dbReference type="HOGENOM" id="CLU_2341700_0_0_0"/>
<gene>
    <name evidence="2" type="ORF">CCALI_02003</name>
</gene>
<proteinExistence type="predicted"/>
<evidence type="ECO:0000256" key="1">
    <source>
        <dbReference type="SAM" id="Phobius"/>
    </source>
</evidence>
<feature type="transmembrane region" description="Helical" evidence="1">
    <location>
        <begin position="55"/>
        <end position="79"/>
    </location>
</feature>
<keyword evidence="1" id="KW-0472">Membrane</keyword>
<dbReference type="InParanoid" id="S0EWN3"/>
<dbReference type="EMBL" id="HF951689">
    <property type="protein sequence ID" value="CCW35810.1"/>
    <property type="molecule type" value="Genomic_DNA"/>
</dbReference>
<sequence>MAAKKPATPTIVAARRKTLYAMCFASILFGVLCLLIGSYLLSLVIPPHARSKEDLFTLAIGIGMLLFGLWRLGLAFYYLRVLRKTRSAPSSSSQQQT</sequence>
<dbReference type="PATRIC" id="fig|1303518.3.peg.2065"/>
<reference evidence="3" key="1">
    <citation type="submission" date="2013-03" db="EMBL/GenBank/DDBJ databases">
        <title>Genome sequence of Chthonomonas calidirosea, the first sequenced genome from the Armatimonadetes phylum (formally candidate division OP10).</title>
        <authorList>
            <person name="Lee K.C.Y."/>
            <person name="Morgan X.C."/>
            <person name="Dunfield P.F."/>
            <person name="Tamas I."/>
            <person name="Houghton K.M."/>
            <person name="Vyssotski M."/>
            <person name="Ryan J.L.J."/>
            <person name="Lagutin K."/>
            <person name="McDonald I.R."/>
            <person name="Stott M.B."/>
        </authorList>
    </citation>
    <scope>NUCLEOTIDE SEQUENCE [LARGE SCALE GENOMIC DNA]</scope>
    <source>
        <strain evidence="3">DSM 23976 / ICMP 18418 / T49</strain>
    </source>
</reference>
<dbReference type="Proteomes" id="UP000014227">
    <property type="component" value="Chromosome I"/>
</dbReference>
<dbReference type="AlphaFoldDB" id="S0EWN3"/>